<dbReference type="GO" id="GO:0009424">
    <property type="term" value="C:bacterial-type flagellum hook"/>
    <property type="evidence" value="ECO:0007669"/>
    <property type="project" value="InterPro"/>
</dbReference>
<dbReference type="InterPro" id="IPR001029">
    <property type="entry name" value="Flagellin_N"/>
</dbReference>
<keyword evidence="3" id="KW-0975">Bacterial flagellum</keyword>
<name>A0A4R1PZ81_9FIRM</name>
<dbReference type="OrthoDB" id="9758307at2"/>
<keyword evidence="7" id="KW-0282">Flagellum</keyword>
<dbReference type="GO" id="GO:0071973">
    <property type="term" value="P:bacterial-type flagellum-dependent cell motility"/>
    <property type="evidence" value="ECO:0007669"/>
    <property type="project" value="InterPro"/>
</dbReference>
<organism evidence="7 8">
    <name type="scientific">Anaerospora hongkongensis</name>
    <dbReference type="NCBI Taxonomy" id="244830"/>
    <lineage>
        <taxon>Bacteria</taxon>
        <taxon>Bacillati</taxon>
        <taxon>Bacillota</taxon>
        <taxon>Negativicutes</taxon>
        <taxon>Selenomonadales</taxon>
        <taxon>Sporomusaceae</taxon>
        <taxon>Anaerospora</taxon>
    </lineage>
</organism>
<comment type="subcellular location">
    <subcellularLocation>
        <location evidence="1">Bacterial flagellum</location>
    </subcellularLocation>
</comment>
<keyword evidence="8" id="KW-1185">Reference proteome</keyword>
<keyword evidence="4" id="KW-0175">Coiled coil</keyword>
<sequence>MRITNNMMAASTIKNINNAAKRLNEANERMSSQQKIQLASDDPVIATRAIKYRNYVATVEQYKKNVDDVTSWQGITNSALSDLDEVIQQARELTVKASNGTLSDSDLANIKTEMEELQKQAVQIMNSTYAGRYVFGGFDTDAAPYRLESTDIGDIVTYKGQYTGTVVASDTDDADIASFYADNSDNFYEDTSDQSIQYNIGFNAKVTVNVEGQDVVGATTGNNLFDTFAKLLTALDGQSSYKTIDPSSGTVTTTTLSNINDLLDDLDENHNQILTAQAALGAKMNYVTRVADRLSTDYSTYTTLMSNNEDIDTAEASTEVSTAEYVYQASLSVGAKVITKSLIDYIA</sequence>
<evidence type="ECO:0000313" key="8">
    <source>
        <dbReference type="Proteomes" id="UP000295063"/>
    </source>
</evidence>
<dbReference type="Gene3D" id="1.20.1330.10">
    <property type="entry name" value="f41 fragment of flagellin, N-terminal domain"/>
    <property type="match status" value="1"/>
</dbReference>
<protein>
    <submittedName>
        <fullName evidence="7">Flagellar hook-associated protein 3 FlgL</fullName>
    </submittedName>
</protein>
<dbReference type="RefSeq" id="WP_132083180.1">
    <property type="nucleotide sequence ID" value="NZ_SLUI01000018.1"/>
</dbReference>
<dbReference type="AlphaFoldDB" id="A0A4R1PZ81"/>
<evidence type="ECO:0000256" key="4">
    <source>
        <dbReference type="SAM" id="Coils"/>
    </source>
</evidence>
<evidence type="ECO:0000256" key="3">
    <source>
        <dbReference type="ARBA" id="ARBA00023143"/>
    </source>
</evidence>
<keyword evidence="7" id="KW-0966">Cell projection</keyword>
<feature type="domain" description="Flagellin C-terminal" evidence="6">
    <location>
        <begin position="264"/>
        <end position="345"/>
    </location>
</feature>
<reference evidence="7 8" key="1">
    <citation type="submission" date="2019-03" db="EMBL/GenBank/DDBJ databases">
        <title>Genomic Encyclopedia of Type Strains, Phase IV (KMG-IV): sequencing the most valuable type-strain genomes for metagenomic binning, comparative biology and taxonomic classification.</title>
        <authorList>
            <person name="Goeker M."/>
        </authorList>
    </citation>
    <scope>NUCLEOTIDE SEQUENCE [LARGE SCALE GENOMIC DNA]</scope>
    <source>
        <strain evidence="7 8">DSM 15969</strain>
    </source>
</reference>
<dbReference type="GO" id="GO:0005198">
    <property type="term" value="F:structural molecule activity"/>
    <property type="evidence" value="ECO:0007669"/>
    <property type="project" value="InterPro"/>
</dbReference>
<dbReference type="Pfam" id="PF00700">
    <property type="entry name" value="Flagellin_C"/>
    <property type="match status" value="1"/>
</dbReference>
<dbReference type="InterPro" id="IPR013384">
    <property type="entry name" value="Flagell_FlgL"/>
</dbReference>
<gene>
    <name evidence="7" type="ORF">EV210_11884</name>
</gene>
<dbReference type="Proteomes" id="UP000295063">
    <property type="component" value="Unassembled WGS sequence"/>
</dbReference>
<proteinExistence type="inferred from homology"/>
<comment type="similarity">
    <text evidence="2">Belongs to the bacterial flagellin family.</text>
</comment>
<evidence type="ECO:0000259" key="6">
    <source>
        <dbReference type="Pfam" id="PF00700"/>
    </source>
</evidence>
<feature type="domain" description="Flagellin N-terminal" evidence="5">
    <location>
        <begin position="3"/>
        <end position="137"/>
    </location>
</feature>
<evidence type="ECO:0000313" key="7">
    <source>
        <dbReference type="EMBL" id="TCL33311.1"/>
    </source>
</evidence>
<dbReference type="Pfam" id="PF00669">
    <property type="entry name" value="Flagellin_N"/>
    <property type="match status" value="1"/>
</dbReference>
<accession>A0A4R1PZ81</accession>
<feature type="coiled-coil region" evidence="4">
    <location>
        <begin position="9"/>
        <end position="36"/>
    </location>
</feature>
<dbReference type="NCBIfam" id="TIGR02550">
    <property type="entry name" value="flagell_flgL"/>
    <property type="match status" value="1"/>
</dbReference>
<dbReference type="SUPFAM" id="SSF64518">
    <property type="entry name" value="Phase 1 flagellin"/>
    <property type="match status" value="1"/>
</dbReference>
<evidence type="ECO:0000259" key="5">
    <source>
        <dbReference type="Pfam" id="PF00669"/>
    </source>
</evidence>
<keyword evidence="7" id="KW-0969">Cilium</keyword>
<evidence type="ECO:0000256" key="1">
    <source>
        <dbReference type="ARBA" id="ARBA00004365"/>
    </source>
</evidence>
<dbReference type="PANTHER" id="PTHR42792:SF1">
    <property type="entry name" value="FLAGELLAR HOOK-ASSOCIATED PROTEIN 3"/>
    <property type="match status" value="1"/>
</dbReference>
<dbReference type="InterPro" id="IPR046358">
    <property type="entry name" value="Flagellin_C"/>
</dbReference>
<dbReference type="InterPro" id="IPR001492">
    <property type="entry name" value="Flagellin"/>
</dbReference>
<dbReference type="EMBL" id="SLUI01000018">
    <property type="protein sequence ID" value="TCL33311.1"/>
    <property type="molecule type" value="Genomic_DNA"/>
</dbReference>
<comment type="caution">
    <text evidence="7">The sequence shown here is derived from an EMBL/GenBank/DDBJ whole genome shotgun (WGS) entry which is preliminary data.</text>
</comment>
<evidence type="ECO:0000256" key="2">
    <source>
        <dbReference type="ARBA" id="ARBA00005709"/>
    </source>
</evidence>
<dbReference type="PANTHER" id="PTHR42792">
    <property type="entry name" value="FLAGELLIN"/>
    <property type="match status" value="1"/>
</dbReference>